<keyword evidence="4" id="KW-1185">Reference proteome</keyword>
<gene>
    <name evidence="3" type="ORF">ABDJ40_15760</name>
</gene>
<dbReference type="PANTHER" id="PTHR35585">
    <property type="entry name" value="HHE DOMAIN PROTEIN (AFU_ORTHOLOGUE AFUA_4G00730)"/>
    <property type="match status" value="1"/>
</dbReference>
<dbReference type="RefSeq" id="WP_347611311.1">
    <property type="nucleotide sequence ID" value="NZ_JBDPZC010000007.1"/>
</dbReference>
<feature type="compositionally biased region" description="Basic and acidic residues" evidence="1">
    <location>
        <begin position="168"/>
        <end position="182"/>
    </location>
</feature>
<dbReference type="Gene3D" id="1.20.120.520">
    <property type="entry name" value="nmb1532 protein domain like"/>
    <property type="match status" value="1"/>
</dbReference>
<feature type="region of interest" description="Disordered" evidence="1">
    <location>
        <begin position="1"/>
        <end position="22"/>
    </location>
</feature>
<proteinExistence type="predicted"/>
<dbReference type="EMBL" id="JBDPZC010000007">
    <property type="protein sequence ID" value="MEO3714221.1"/>
    <property type="molecule type" value="Genomic_DNA"/>
</dbReference>
<dbReference type="CDD" id="cd12108">
    <property type="entry name" value="Hr-like"/>
    <property type="match status" value="1"/>
</dbReference>
<reference evidence="3 4" key="1">
    <citation type="submission" date="2024-05" db="EMBL/GenBank/DDBJ databases">
        <title>Roseateles sp. 2.12 16S ribosomal RNA gene Genome sequencing and assembly.</title>
        <authorList>
            <person name="Woo H."/>
        </authorList>
    </citation>
    <scope>NUCLEOTIDE SEQUENCE [LARGE SCALE GENOMIC DNA]</scope>
    <source>
        <strain evidence="3 4">2.12</strain>
    </source>
</reference>
<evidence type="ECO:0000313" key="3">
    <source>
        <dbReference type="EMBL" id="MEO3714221.1"/>
    </source>
</evidence>
<evidence type="ECO:0000259" key="2">
    <source>
        <dbReference type="Pfam" id="PF01814"/>
    </source>
</evidence>
<feature type="domain" description="Hemerythrin-like" evidence="2">
    <location>
        <begin position="27"/>
        <end position="149"/>
    </location>
</feature>
<protein>
    <submittedName>
        <fullName evidence="3">Hemerythrin domain-containing protein</fullName>
    </submittedName>
</protein>
<name>A0ABV0GGQ0_9BURK</name>
<comment type="caution">
    <text evidence="3">The sequence shown here is derived from an EMBL/GenBank/DDBJ whole genome shotgun (WGS) entry which is preliminary data.</text>
</comment>
<accession>A0ABV0GGQ0</accession>
<evidence type="ECO:0000313" key="4">
    <source>
        <dbReference type="Proteomes" id="UP001462640"/>
    </source>
</evidence>
<organism evidence="3 4">
    <name type="scientific">Roseateles flavus</name>
    <dbReference type="NCBI Taxonomy" id="3149041"/>
    <lineage>
        <taxon>Bacteria</taxon>
        <taxon>Pseudomonadati</taxon>
        <taxon>Pseudomonadota</taxon>
        <taxon>Betaproteobacteria</taxon>
        <taxon>Burkholderiales</taxon>
        <taxon>Sphaerotilaceae</taxon>
        <taxon>Roseateles</taxon>
    </lineage>
</organism>
<dbReference type="Proteomes" id="UP001462640">
    <property type="component" value="Unassembled WGS sequence"/>
</dbReference>
<dbReference type="PANTHER" id="PTHR35585:SF1">
    <property type="entry name" value="HHE DOMAIN PROTEIN (AFU_ORTHOLOGUE AFUA_4G00730)"/>
    <property type="match status" value="1"/>
</dbReference>
<feature type="compositionally biased region" description="Polar residues" evidence="1">
    <location>
        <begin position="1"/>
        <end position="10"/>
    </location>
</feature>
<dbReference type="Pfam" id="PF01814">
    <property type="entry name" value="Hemerythrin"/>
    <property type="match status" value="1"/>
</dbReference>
<sequence length="205" mass="23295">MPTPQSVSSRTARKSGRPASKARNELLAELKDDHQRVKKAYSKYRRLDAQEDAETRQELVQLILDELSVHARLEEELLYPAAKEELADCSQIDEAEVEHEMLHLLIGQLRELDPEDEAQEAQQQARFTVLCEYTLHHVKEEERDMFPQLMKAKLDWLGLARDFKARRAELKGESPDQGDPRGARGRQAGDDTGDDEEAMASSGEA</sequence>
<feature type="region of interest" description="Disordered" evidence="1">
    <location>
        <begin position="168"/>
        <end position="205"/>
    </location>
</feature>
<dbReference type="InterPro" id="IPR012312">
    <property type="entry name" value="Hemerythrin-like"/>
</dbReference>
<evidence type="ECO:0000256" key="1">
    <source>
        <dbReference type="SAM" id="MobiDB-lite"/>
    </source>
</evidence>